<evidence type="ECO:0000313" key="6">
    <source>
        <dbReference type="Proteomes" id="UP001141806"/>
    </source>
</evidence>
<evidence type="ECO:0000259" key="4">
    <source>
        <dbReference type="PROSITE" id="PS51471"/>
    </source>
</evidence>
<dbReference type="InterPro" id="IPR027443">
    <property type="entry name" value="IPNS-like_sf"/>
</dbReference>
<keyword evidence="6" id="KW-1185">Reference proteome</keyword>
<protein>
    <recommendedName>
        <fullName evidence="4">Fe2OG dioxygenase domain-containing protein</fullName>
    </recommendedName>
</protein>
<dbReference type="GO" id="GO:0046872">
    <property type="term" value="F:metal ion binding"/>
    <property type="evidence" value="ECO:0007669"/>
    <property type="project" value="UniProtKB-KW"/>
</dbReference>
<evidence type="ECO:0000256" key="2">
    <source>
        <dbReference type="ARBA" id="ARBA00023004"/>
    </source>
</evidence>
<dbReference type="PRINTS" id="PR00682">
    <property type="entry name" value="IPNSYNTHASE"/>
</dbReference>
<dbReference type="SUPFAM" id="SSF51197">
    <property type="entry name" value="Clavaminate synthase-like"/>
    <property type="match status" value="1"/>
</dbReference>
<name>A0A9Q0HCI7_9MAGN</name>
<keyword evidence="1 3" id="KW-0479">Metal-binding</keyword>
<evidence type="ECO:0000313" key="5">
    <source>
        <dbReference type="EMBL" id="KAJ4962155.1"/>
    </source>
</evidence>
<dbReference type="PROSITE" id="PS51471">
    <property type="entry name" value="FE2OG_OXY"/>
    <property type="match status" value="1"/>
</dbReference>
<comment type="caution">
    <text evidence="5">The sequence shown here is derived from an EMBL/GenBank/DDBJ whole genome shotgun (WGS) entry which is preliminary data.</text>
</comment>
<evidence type="ECO:0000256" key="1">
    <source>
        <dbReference type="ARBA" id="ARBA00022723"/>
    </source>
</evidence>
<reference evidence="5" key="1">
    <citation type="journal article" date="2023" name="Plant J.">
        <title>The genome of the king protea, Protea cynaroides.</title>
        <authorList>
            <person name="Chang J."/>
            <person name="Duong T.A."/>
            <person name="Schoeman C."/>
            <person name="Ma X."/>
            <person name="Roodt D."/>
            <person name="Barker N."/>
            <person name="Li Z."/>
            <person name="Van de Peer Y."/>
            <person name="Mizrachi E."/>
        </authorList>
    </citation>
    <scope>NUCLEOTIDE SEQUENCE</scope>
    <source>
        <tissue evidence="5">Young leaves</tissue>
    </source>
</reference>
<dbReference type="InterPro" id="IPR005123">
    <property type="entry name" value="Oxoglu/Fe-dep_dioxygenase_dom"/>
</dbReference>
<keyword evidence="3" id="KW-0560">Oxidoreductase</keyword>
<proteinExistence type="inferred from homology"/>
<dbReference type="InterPro" id="IPR044861">
    <property type="entry name" value="IPNS-like_FE2OG_OXY"/>
</dbReference>
<dbReference type="Gene3D" id="2.60.120.330">
    <property type="entry name" value="B-lactam Antibiotic, Isopenicillin N Synthase, Chain"/>
    <property type="match status" value="1"/>
</dbReference>
<sequence length="262" mass="30936">MMKRDEVNPLGYYDAEHTKNVRDWKEVFDFTVDDPTAIPLSHEPHDQLMLQMNSQWPNHPPELRDACAEYCRAVETLSFKLLEVISLSLNLPAKRLNGFFKDQTSFVRFNHYPPYCPSPHLALGVSRRKDADTLTVLAQDDVGALEVKRKMDGEWIRVKPILDSYFINVGDIIQVWSNDRYESEEHRVVVNSERERFSIPFFFNPSHYEMIKPSEELIDKEKQPGKYKEYNWGKFFRTKKLSNFKKLLKLKTSRLLISRYLN</sequence>
<dbReference type="OrthoDB" id="288590at2759"/>
<comment type="similarity">
    <text evidence="3">Belongs to the iron/ascorbate-dependent oxidoreductase family.</text>
</comment>
<dbReference type="GO" id="GO:0016491">
    <property type="term" value="F:oxidoreductase activity"/>
    <property type="evidence" value="ECO:0007669"/>
    <property type="project" value="UniProtKB-KW"/>
</dbReference>
<dbReference type="EMBL" id="JAMYWD010000008">
    <property type="protein sequence ID" value="KAJ4962155.1"/>
    <property type="molecule type" value="Genomic_DNA"/>
</dbReference>
<dbReference type="InterPro" id="IPR050295">
    <property type="entry name" value="Plant_2OG-oxidoreductases"/>
</dbReference>
<dbReference type="AlphaFoldDB" id="A0A9Q0HCI7"/>
<dbReference type="Proteomes" id="UP001141806">
    <property type="component" value="Unassembled WGS sequence"/>
</dbReference>
<dbReference type="FunFam" id="2.60.120.330:FF:000012">
    <property type="entry name" value="Gibberellin 20 oxidase 1"/>
    <property type="match status" value="1"/>
</dbReference>
<organism evidence="5 6">
    <name type="scientific">Protea cynaroides</name>
    <dbReference type="NCBI Taxonomy" id="273540"/>
    <lineage>
        <taxon>Eukaryota</taxon>
        <taxon>Viridiplantae</taxon>
        <taxon>Streptophyta</taxon>
        <taxon>Embryophyta</taxon>
        <taxon>Tracheophyta</taxon>
        <taxon>Spermatophyta</taxon>
        <taxon>Magnoliopsida</taxon>
        <taxon>Proteales</taxon>
        <taxon>Proteaceae</taxon>
        <taxon>Protea</taxon>
    </lineage>
</organism>
<gene>
    <name evidence="5" type="ORF">NE237_022094</name>
</gene>
<evidence type="ECO:0000256" key="3">
    <source>
        <dbReference type="RuleBase" id="RU003682"/>
    </source>
</evidence>
<dbReference type="Pfam" id="PF03171">
    <property type="entry name" value="2OG-FeII_Oxy"/>
    <property type="match status" value="1"/>
</dbReference>
<accession>A0A9Q0HCI7</accession>
<dbReference type="PANTHER" id="PTHR47991">
    <property type="entry name" value="OXOGLUTARATE/IRON-DEPENDENT DIOXYGENASE"/>
    <property type="match status" value="1"/>
</dbReference>
<keyword evidence="2 3" id="KW-0408">Iron</keyword>
<feature type="domain" description="Fe2OG dioxygenase" evidence="4">
    <location>
        <begin position="103"/>
        <end position="205"/>
    </location>
</feature>